<name>A0AC35UDF7_9BILA</name>
<proteinExistence type="predicted"/>
<sequence length="531" mass="61436">MSGQSNDTNQGFEEADYIKNLKLLEDSYTYKYELMTSKQENINKYLNGVKETLIETHENNVYLKELYTNSEKINETLANQVQTFVFTREDVKKERIKVNALVREMATIRKKHDDEMNQIKRENQSLTDSKKNIQHDYSILQGNYQKIQRLLDEKSKALKKTETNFANYKKTSEKEATLLQERYKRSEIMYLEKCLDTGLKEYERAKNLAQERSFYWTEYFKNNGYRGCDAVHTNVNLLGNHMRELEGAIASYKAKYETYYKDIQSGKCISQLGKIKINPPPALPQMEEVTVYSPQVSVFKQSAKGQPVDFSPEPNIREPPRSRHDSLSSTSKISNEMLIQNVNGLPSRILNELPVNSRILNEMSIPSRPLNELPLPSRRLFTEEAYHPLPNYQFNDLPRQSYQQNDLLRSNYHHKDLPRPSHVNAVFSGLGNFLNSPEISYLDVNNSNYVLNEDLINNSSIFQTPTPSPNEDTIWGEESFQIKQPLHQCVDDHMPLPASPPTNCITYNLDEVFSRVAKNLNNSCGYPASNF</sequence>
<reference evidence="2" key="1">
    <citation type="submission" date="2016-11" db="UniProtKB">
        <authorList>
            <consortium name="WormBaseParasite"/>
        </authorList>
    </citation>
    <scope>IDENTIFICATION</scope>
    <source>
        <strain evidence="2">KR3021</strain>
    </source>
</reference>
<evidence type="ECO:0000313" key="2">
    <source>
        <dbReference type="WBParaSite" id="RSKR_0001034500.1"/>
    </source>
</evidence>
<evidence type="ECO:0000313" key="1">
    <source>
        <dbReference type="Proteomes" id="UP000095286"/>
    </source>
</evidence>
<dbReference type="WBParaSite" id="RSKR_0001034500.1">
    <property type="protein sequence ID" value="RSKR_0001034500.1"/>
    <property type="gene ID" value="RSKR_0001034500"/>
</dbReference>
<protein>
    <submittedName>
        <fullName evidence="2">F-BAR domain-containing protein</fullName>
    </submittedName>
</protein>
<dbReference type="Proteomes" id="UP000095286">
    <property type="component" value="Unplaced"/>
</dbReference>
<accession>A0AC35UDF7</accession>
<organism evidence="1 2">
    <name type="scientific">Rhabditophanes sp. KR3021</name>
    <dbReference type="NCBI Taxonomy" id="114890"/>
    <lineage>
        <taxon>Eukaryota</taxon>
        <taxon>Metazoa</taxon>
        <taxon>Ecdysozoa</taxon>
        <taxon>Nematoda</taxon>
        <taxon>Chromadorea</taxon>
        <taxon>Rhabditida</taxon>
        <taxon>Tylenchina</taxon>
        <taxon>Panagrolaimomorpha</taxon>
        <taxon>Strongyloidoidea</taxon>
        <taxon>Alloionematidae</taxon>
        <taxon>Rhabditophanes</taxon>
    </lineage>
</organism>